<dbReference type="Proteomes" id="UP000799302">
    <property type="component" value="Unassembled WGS sequence"/>
</dbReference>
<dbReference type="Gene3D" id="3.90.1170.10">
    <property type="entry name" value="Ribosomal protein L10e/L16"/>
    <property type="match status" value="1"/>
</dbReference>
<evidence type="ECO:0000313" key="7">
    <source>
        <dbReference type="Proteomes" id="UP000799302"/>
    </source>
</evidence>
<dbReference type="OrthoDB" id="268521at2759"/>
<reference evidence="6" key="1">
    <citation type="journal article" date="2020" name="Stud. Mycol.">
        <title>101 Dothideomycetes genomes: a test case for predicting lifestyles and emergence of pathogens.</title>
        <authorList>
            <person name="Haridas S."/>
            <person name="Albert R."/>
            <person name="Binder M."/>
            <person name="Bloem J."/>
            <person name="Labutti K."/>
            <person name="Salamov A."/>
            <person name="Andreopoulos B."/>
            <person name="Baker S."/>
            <person name="Barry K."/>
            <person name="Bills G."/>
            <person name="Bluhm B."/>
            <person name="Cannon C."/>
            <person name="Castanera R."/>
            <person name="Culley D."/>
            <person name="Daum C."/>
            <person name="Ezra D."/>
            <person name="Gonzalez J."/>
            <person name="Henrissat B."/>
            <person name="Kuo A."/>
            <person name="Liang C."/>
            <person name="Lipzen A."/>
            <person name="Lutzoni F."/>
            <person name="Magnuson J."/>
            <person name="Mondo S."/>
            <person name="Nolan M."/>
            <person name="Ohm R."/>
            <person name="Pangilinan J."/>
            <person name="Park H.-J."/>
            <person name="Ramirez L."/>
            <person name="Alfaro M."/>
            <person name="Sun H."/>
            <person name="Tritt A."/>
            <person name="Yoshinaga Y."/>
            <person name="Zwiers L.-H."/>
            <person name="Turgeon B."/>
            <person name="Goodwin S."/>
            <person name="Spatafora J."/>
            <person name="Crous P."/>
            <person name="Grigoriev I."/>
        </authorList>
    </citation>
    <scope>NUCLEOTIDE SEQUENCE</scope>
    <source>
        <strain evidence="6">CBS 115976</strain>
    </source>
</reference>
<dbReference type="Pfam" id="PF00252">
    <property type="entry name" value="Ribosomal_L16"/>
    <property type="match status" value="1"/>
</dbReference>
<dbReference type="InterPro" id="IPR047873">
    <property type="entry name" value="Ribosomal_uL16"/>
</dbReference>
<dbReference type="InterPro" id="IPR036920">
    <property type="entry name" value="Ribosomal_uL16_sf"/>
</dbReference>
<feature type="compositionally biased region" description="Basic residues" evidence="5">
    <location>
        <begin position="54"/>
        <end position="63"/>
    </location>
</feature>
<evidence type="ECO:0000256" key="2">
    <source>
        <dbReference type="ARBA" id="ARBA00022980"/>
    </source>
</evidence>
<comment type="similarity">
    <text evidence="1 4">Belongs to the universal ribosomal protein uL16 family.</text>
</comment>
<dbReference type="GO" id="GO:0003735">
    <property type="term" value="F:structural constituent of ribosome"/>
    <property type="evidence" value="ECO:0007669"/>
    <property type="project" value="InterPro"/>
</dbReference>
<keyword evidence="2 4" id="KW-0689">Ribosomal protein</keyword>
<evidence type="ECO:0000256" key="3">
    <source>
        <dbReference type="ARBA" id="ARBA00023274"/>
    </source>
</evidence>
<keyword evidence="7" id="KW-1185">Reference proteome</keyword>
<dbReference type="NCBIfam" id="TIGR01164">
    <property type="entry name" value="rplP_bact"/>
    <property type="match status" value="1"/>
</dbReference>
<feature type="region of interest" description="Disordered" evidence="5">
    <location>
        <begin position="54"/>
        <end position="80"/>
    </location>
</feature>
<feature type="compositionally biased region" description="Polar residues" evidence="5">
    <location>
        <begin position="64"/>
        <end position="78"/>
    </location>
</feature>
<protein>
    <submittedName>
        <fullName evidence="6">Ribosomal protein L16</fullName>
    </submittedName>
</protein>
<gene>
    <name evidence="6" type="ORF">BT63DRAFT_390193</name>
</gene>
<dbReference type="PROSITE" id="PS00701">
    <property type="entry name" value="RIBOSOMAL_L16_2"/>
    <property type="match status" value="1"/>
</dbReference>
<evidence type="ECO:0000256" key="1">
    <source>
        <dbReference type="ARBA" id="ARBA00008931"/>
    </source>
</evidence>
<sequence>MPPPRISNGLLAQLRSLALSPSTHTRPACIKPTQTILSVRSFSTTRPSQNWLLPRRRSSRKTQKGSPQVNTGGSSRGTTIAHGDYGIRLASHDQRIPAKQLGLAVEVIRRRLRGVVFRFYPRVAANLAVYTSGNEQRMGKGKGGFDYWAARVSHGRVVFEIGGDIHEQVVKEALRLAGNKLPGQWEFVKKGEAPVVGTTRLRTGVTKEELFRPRRLTPLHPLHLLPDGRRAGELQAEQENVVVEDVDAVAELPSVAAAA</sequence>
<dbReference type="PANTHER" id="PTHR12220:SF13">
    <property type="entry name" value="LARGE RIBOSOMAL SUBUNIT PROTEIN UL16M"/>
    <property type="match status" value="1"/>
</dbReference>
<feature type="non-terminal residue" evidence="6">
    <location>
        <position position="1"/>
    </location>
</feature>
<dbReference type="EMBL" id="MU004238">
    <property type="protein sequence ID" value="KAF2666774.1"/>
    <property type="molecule type" value="Genomic_DNA"/>
</dbReference>
<keyword evidence="3 4" id="KW-0687">Ribonucleoprotein</keyword>
<evidence type="ECO:0000256" key="5">
    <source>
        <dbReference type="SAM" id="MobiDB-lite"/>
    </source>
</evidence>
<dbReference type="CDD" id="cd01433">
    <property type="entry name" value="Ribosomal_L16_L10e"/>
    <property type="match status" value="1"/>
</dbReference>
<dbReference type="SUPFAM" id="SSF54686">
    <property type="entry name" value="Ribosomal protein L16p/L10e"/>
    <property type="match status" value="1"/>
</dbReference>
<dbReference type="InterPro" id="IPR020798">
    <property type="entry name" value="Ribosomal_uL16_CS"/>
</dbReference>
<proteinExistence type="inferred from homology"/>
<dbReference type="InterPro" id="IPR016180">
    <property type="entry name" value="Ribosomal_uL16_dom"/>
</dbReference>
<dbReference type="GO" id="GO:0005762">
    <property type="term" value="C:mitochondrial large ribosomal subunit"/>
    <property type="evidence" value="ECO:0007669"/>
    <property type="project" value="TreeGrafter"/>
</dbReference>
<dbReference type="InterPro" id="IPR000114">
    <property type="entry name" value="Ribosomal_uL16_bact-type"/>
</dbReference>
<dbReference type="GO" id="GO:0032543">
    <property type="term" value="P:mitochondrial translation"/>
    <property type="evidence" value="ECO:0007669"/>
    <property type="project" value="TreeGrafter"/>
</dbReference>
<accession>A0A6A6U742</accession>
<evidence type="ECO:0000313" key="6">
    <source>
        <dbReference type="EMBL" id="KAF2666774.1"/>
    </source>
</evidence>
<evidence type="ECO:0000256" key="4">
    <source>
        <dbReference type="RuleBase" id="RU004413"/>
    </source>
</evidence>
<dbReference type="PANTHER" id="PTHR12220">
    <property type="entry name" value="50S/60S RIBOSOMAL PROTEIN L16"/>
    <property type="match status" value="1"/>
</dbReference>
<dbReference type="GO" id="GO:0019843">
    <property type="term" value="F:rRNA binding"/>
    <property type="evidence" value="ECO:0007669"/>
    <property type="project" value="InterPro"/>
</dbReference>
<name>A0A6A6U742_9PEZI</name>
<dbReference type="PRINTS" id="PR00060">
    <property type="entry name" value="RIBOSOMALL16"/>
</dbReference>
<dbReference type="AlphaFoldDB" id="A0A6A6U742"/>
<organism evidence="6 7">
    <name type="scientific">Microthyrium microscopicum</name>
    <dbReference type="NCBI Taxonomy" id="703497"/>
    <lineage>
        <taxon>Eukaryota</taxon>
        <taxon>Fungi</taxon>
        <taxon>Dikarya</taxon>
        <taxon>Ascomycota</taxon>
        <taxon>Pezizomycotina</taxon>
        <taxon>Dothideomycetes</taxon>
        <taxon>Dothideomycetes incertae sedis</taxon>
        <taxon>Microthyriales</taxon>
        <taxon>Microthyriaceae</taxon>
        <taxon>Microthyrium</taxon>
    </lineage>
</organism>